<dbReference type="RefSeq" id="WP_117544310.1">
    <property type="nucleotide sequence ID" value="NZ_QVLV01000005.1"/>
</dbReference>
<organism evidence="2 3">
    <name type="scientific">Eisenbergiella massiliensis</name>
    <dbReference type="NCBI Taxonomy" id="1720294"/>
    <lineage>
        <taxon>Bacteria</taxon>
        <taxon>Bacillati</taxon>
        <taxon>Bacillota</taxon>
        <taxon>Clostridia</taxon>
        <taxon>Lachnospirales</taxon>
        <taxon>Lachnospiraceae</taxon>
        <taxon>Eisenbergiella</taxon>
    </lineage>
</organism>
<sequence length="264" mass="30742">MDDIRKFPGRFPEEPYREESEGRRMPGYRGNQRNYREYNMEGAPEEWRNGGANMNYGCPYGNCGVPGTPLPFYMTYPMPMFWEEEDDAIRDLEYFLQLYPQDAQRYQKKISDILDTMDYNGSMIYDEYPDRMALYRLGEDIYDKIRREEEQADEGRAAVERELAAGASARKKDGEETQARVPDGEEAAPEEAAAVSETAAVIPGPQQMQITSRREEEWNHRRDLIQVLLFYEIFRRRHGRGNRIRSASYGGFSAFGGNNGFYKF</sequence>
<feature type="region of interest" description="Disordered" evidence="1">
    <location>
        <begin position="1"/>
        <end position="31"/>
    </location>
</feature>
<protein>
    <submittedName>
        <fullName evidence="2">Uncharacterized protein</fullName>
    </submittedName>
</protein>
<dbReference type="EMBL" id="QVLV01000005">
    <property type="protein sequence ID" value="RGE61667.1"/>
    <property type="molecule type" value="Genomic_DNA"/>
</dbReference>
<accession>A0A3E3I6L2</accession>
<evidence type="ECO:0000256" key="1">
    <source>
        <dbReference type="SAM" id="MobiDB-lite"/>
    </source>
</evidence>
<dbReference type="GeneID" id="97986988"/>
<comment type="caution">
    <text evidence="2">The sequence shown here is derived from an EMBL/GenBank/DDBJ whole genome shotgun (WGS) entry which is preliminary data.</text>
</comment>
<reference evidence="2" key="1">
    <citation type="submission" date="2018-08" db="EMBL/GenBank/DDBJ databases">
        <title>A genome reference for cultivated species of the human gut microbiota.</title>
        <authorList>
            <person name="Zou Y."/>
            <person name="Xue W."/>
            <person name="Luo G."/>
        </authorList>
    </citation>
    <scope>NUCLEOTIDE SEQUENCE [LARGE SCALE GENOMIC DNA]</scope>
    <source>
        <strain evidence="2">TF05-5AC</strain>
    </source>
</reference>
<dbReference type="AlphaFoldDB" id="A0A3E3I6L2"/>
<gene>
    <name evidence="2" type="ORF">DXC51_08875</name>
</gene>
<evidence type="ECO:0000313" key="3">
    <source>
        <dbReference type="Proteomes" id="UP000260812"/>
    </source>
</evidence>
<keyword evidence="3" id="KW-1185">Reference proteome</keyword>
<name>A0A3E3I6L2_9FIRM</name>
<evidence type="ECO:0000313" key="2">
    <source>
        <dbReference type="EMBL" id="RGE61667.1"/>
    </source>
</evidence>
<feature type="compositionally biased region" description="Basic and acidic residues" evidence="1">
    <location>
        <begin position="1"/>
        <end position="24"/>
    </location>
</feature>
<dbReference type="Proteomes" id="UP000260812">
    <property type="component" value="Unassembled WGS sequence"/>
</dbReference>
<proteinExistence type="predicted"/>
<feature type="region of interest" description="Disordered" evidence="1">
    <location>
        <begin position="164"/>
        <end position="195"/>
    </location>
</feature>